<keyword evidence="10 12" id="KW-0012">Acyltransferase</keyword>
<dbReference type="GO" id="GO:0006633">
    <property type="term" value="P:fatty acid biosynthetic process"/>
    <property type="evidence" value="ECO:0007669"/>
    <property type="project" value="UniProtKB-UniRule"/>
</dbReference>
<feature type="active site" evidence="12">
    <location>
        <position position="112"/>
    </location>
</feature>
<dbReference type="GO" id="GO:0004315">
    <property type="term" value="F:3-oxoacyl-[acyl-carrier-protein] synthase activity"/>
    <property type="evidence" value="ECO:0007669"/>
    <property type="project" value="InterPro"/>
</dbReference>
<dbReference type="InterPro" id="IPR004655">
    <property type="entry name" value="FabH"/>
</dbReference>
<comment type="pathway">
    <text evidence="1 12">Lipid metabolism; fatty acid biosynthesis.</text>
</comment>
<evidence type="ECO:0000256" key="5">
    <source>
        <dbReference type="ARBA" id="ARBA00022679"/>
    </source>
</evidence>
<dbReference type="RefSeq" id="WP_254097616.1">
    <property type="nucleotide sequence ID" value="NZ_JANATA010000001.1"/>
</dbReference>
<evidence type="ECO:0000259" key="14">
    <source>
        <dbReference type="Pfam" id="PF08545"/>
    </source>
</evidence>
<keyword evidence="7 12" id="KW-0443">Lipid metabolism</keyword>
<feature type="domain" description="Beta-ketoacyl-[acyl-carrier-protein] synthase III N-terminal" evidence="14">
    <location>
        <begin position="106"/>
        <end position="183"/>
    </location>
</feature>
<keyword evidence="16" id="KW-1185">Reference proteome</keyword>
<dbReference type="EMBL" id="JANATA010000001">
    <property type="protein sequence ID" value="MCP3427350.1"/>
    <property type="molecule type" value="Genomic_DNA"/>
</dbReference>
<evidence type="ECO:0000313" key="15">
    <source>
        <dbReference type="EMBL" id="MCP3427350.1"/>
    </source>
</evidence>
<dbReference type="PANTHER" id="PTHR43091:SF1">
    <property type="entry name" value="BETA-KETOACYL-[ACYL-CARRIER-PROTEIN] SYNTHASE III, CHLOROPLASTIC"/>
    <property type="match status" value="1"/>
</dbReference>
<dbReference type="InterPro" id="IPR013751">
    <property type="entry name" value="ACP_syn_III_N"/>
</dbReference>
<dbReference type="Gene3D" id="3.40.47.10">
    <property type="match status" value="1"/>
</dbReference>
<dbReference type="InterPro" id="IPR016039">
    <property type="entry name" value="Thiolase-like"/>
</dbReference>
<evidence type="ECO:0000256" key="3">
    <source>
        <dbReference type="ARBA" id="ARBA00012333"/>
    </source>
</evidence>
<reference evidence="15" key="1">
    <citation type="submission" date="2022-07" db="EMBL/GenBank/DDBJ databases">
        <title>Characterization of the Novel Bacterium Alteromonas immobilis LMIT006 and Alteromonas gregis LMIT007.</title>
        <authorList>
            <person name="Lin X."/>
        </authorList>
    </citation>
    <scope>NUCLEOTIDE SEQUENCE</scope>
    <source>
        <strain evidence="15">LMIT007</strain>
    </source>
</reference>
<protein>
    <recommendedName>
        <fullName evidence="3 12">Beta-ketoacyl-[acyl-carrier-protein] synthase III</fullName>
        <shortName evidence="12">Beta-ketoacyl-ACP synthase III</shortName>
        <shortName evidence="12">KAS III</shortName>
        <ecNumber evidence="3 12">2.3.1.180</ecNumber>
    </recommendedName>
    <alternativeName>
        <fullName evidence="12">3-oxoacyl-[acyl-carrier-protein] synthase 3</fullName>
    </alternativeName>
    <alternativeName>
        <fullName evidence="12">3-oxoacyl-[acyl-carrier-protein] synthase III</fullName>
    </alternativeName>
</protein>
<comment type="domain">
    <text evidence="12">The last Arg residue of the ACP-binding site is essential for the weak association between ACP/AcpP and FabH.</text>
</comment>
<organism evidence="15 16">
    <name type="scientific">Opacimonas viscosa</name>
    <dbReference type="NCBI Taxonomy" id="2961944"/>
    <lineage>
        <taxon>Bacteria</taxon>
        <taxon>Pseudomonadati</taxon>
        <taxon>Pseudomonadota</taxon>
        <taxon>Gammaproteobacteria</taxon>
        <taxon>Alteromonadales</taxon>
        <taxon>Alteromonadaceae</taxon>
        <taxon>Opacimonas</taxon>
    </lineage>
</organism>
<keyword evidence="4 12" id="KW-0444">Lipid biosynthesis</keyword>
<evidence type="ECO:0000256" key="2">
    <source>
        <dbReference type="ARBA" id="ARBA00008642"/>
    </source>
</evidence>
<dbReference type="EC" id="2.3.1.180" evidence="3 12"/>
<evidence type="ECO:0000256" key="7">
    <source>
        <dbReference type="ARBA" id="ARBA00023098"/>
    </source>
</evidence>
<keyword evidence="9 12" id="KW-0511">Multifunctional enzyme</keyword>
<evidence type="ECO:0000256" key="12">
    <source>
        <dbReference type="HAMAP-Rule" id="MF_01815"/>
    </source>
</evidence>
<comment type="caution">
    <text evidence="15">The sequence shown here is derived from an EMBL/GenBank/DDBJ whole genome shotgun (WGS) entry which is preliminary data.</text>
</comment>
<comment type="subcellular location">
    <subcellularLocation>
        <location evidence="12">Cytoplasm</location>
    </subcellularLocation>
</comment>
<proteinExistence type="inferred from homology"/>
<evidence type="ECO:0000256" key="4">
    <source>
        <dbReference type="ARBA" id="ARBA00022516"/>
    </source>
</evidence>
<accession>A0AA41WWI3</accession>
<dbReference type="PANTHER" id="PTHR43091">
    <property type="entry name" value="3-OXOACYL-[ACYL-CARRIER-PROTEIN] SYNTHASE"/>
    <property type="match status" value="1"/>
</dbReference>
<evidence type="ECO:0000259" key="13">
    <source>
        <dbReference type="Pfam" id="PF08541"/>
    </source>
</evidence>
<dbReference type="Pfam" id="PF08541">
    <property type="entry name" value="ACP_syn_III_C"/>
    <property type="match status" value="1"/>
</dbReference>
<dbReference type="Proteomes" id="UP001165413">
    <property type="component" value="Unassembled WGS sequence"/>
</dbReference>
<name>A0AA41WWI3_9ALTE</name>
<feature type="domain" description="Beta-ketoacyl-[acyl-carrier-protein] synthase III C-terminal" evidence="13">
    <location>
        <begin position="230"/>
        <end position="319"/>
    </location>
</feature>
<comment type="function">
    <text evidence="12">Catalyzes the condensation reaction of fatty acid synthesis by the addition to an acyl acceptor of two carbons from malonyl-ACP. Catalyzes the first condensation reaction which initiates fatty acid synthesis and may therefore play a role in governing the total rate of fatty acid production. Possesses both acetoacetyl-ACP synthase and acetyl transacylase activities. Its substrate specificity determines the biosynthesis of branched-chain and/or straight-chain of fatty acids.</text>
</comment>
<evidence type="ECO:0000256" key="1">
    <source>
        <dbReference type="ARBA" id="ARBA00005194"/>
    </source>
</evidence>
<evidence type="ECO:0000256" key="6">
    <source>
        <dbReference type="ARBA" id="ARBA00022832"/>
    </source>
</evidence>
<dbReference type="AlphaFoldDB" id="A0AA41WWI3"/>
<evidence type="ECO:0000256" key="8">
    <source>
        <dbReference type="ARBA" id="ARBA00023160"/>
    </source>
</evidence>
<feature type="active site" evidence="12">
    <location>
        <position position="246"/>
    </location>
</feature>
<dbReference type="Pfam" id="PF08545">
    <property type="entry name" value="ACP_syn_III"/>
    <property type="match status" value="1"/>
</dbReference>
<dbReference type="NCBIfam" id="NF006829">
    <property type="entry name" value="PRK09352.1"/>
    <property type="match status" value="1"/>
</dbReference>
<sequence length="319" mass="34080">MYSRFIGTGSYFPSEIRSNADLENMVDTTDEWITDRTGIKERRIIGADETAATMGAEAAKVAIEHAGIDKSSLDMIVCATTSGAHSLPSTACEIQKILDVDGIPAFDVAAACAGYCYALSVADQYIKSGMAKRILVIGTDCLSRLVDPEDRSMVILFGDGAGATIIEASEEPGILSTHIHAAGSYGDLLKVGNPTRGDEASVHANWGSMKGNEVFKVAVTKLSEVVEQTLAANNMQKSDLDWLVPHQANFRIIKATAKKLDMSLDQVVMTLERYGNTSAATVPTALDAAIKDGRIQRGQHLLLEAFGGGFAWASALVKY</sequence>
<dbReference type="NCBIfam" id="TIGR00747">
    <property type="entry name" value="fabH"/>
    <property type="match status" value="1"/>
</dbReference>
<keyword evidence="8 12" id="KW-0275">Fatty acid biosynthesis</keyword>
<evidence type="ECO:0000313" key="16">
    <source>
        <dbReference type="Proteomes" id="UP001165413"/>
    </source>
</evidence>
<feature type="active site" evidence="12">
    <location>
        <position position="276"/>
    </location>
</feature>
<dbReference type="GO" id="GO:0033818">
    <property type="term" value="F:beta-ketoacyl-acyl-carrier-protein synthase III activity"/>
    <property type="evidence" value="ECO:0007669"/>
    <property type="project" value="UniProtKB-UniRule"/>
</dbReference>
<evidence type="ECO:0000256" key="10">
    <source>
        <dbReference type="ARBA" id="ARBA00023315"/>
    </source>
</evidence>
<dbReference type="CDD" id="cd00830">
    <property type="entry name" value="KAS_III"/>
    <property type="match status" value="1"/>
</dbReference>
<comment type="subunit">
    <text evidence="12">Homodimer.</text>
</comment>
<feature type="region of interest" description="ACP-binding" evidence="12">
    <location>
        <begin position="247"/>
        <end position="251"/>
    </location>
</feature>
<dbReference type="FunFam" id="3.40.47.10:FF:000004">
    <property type="entry name" value="3-oxoacyl-[acyl-carrier-protein] synthase 3"/>
    <property type="match status" value="1"/>
</dbReference>
<gene>
    <name evidence="12" type="primary">fabH</name>
    <name evidence="15" type="ORF">NLF92_00120</name>
</gene>
<keyword evidence="5 12" id="KW-0808">Transferase</keyword>
<keyword evidence="6 12" id="KW-0276">Fatty acid metabolism</keyword>
<comment type="catalytic activity">
    <reaction evidence="11">
        <text>malonyl-[ACP] + acetyl-CoA + H(+) = 3-oxobutanoyl-[ACP] + CO2 + CoA</text>
        <dbReference type="Rhea" id="RHEA:12080"/>
        <dbReference type="Rhea" id="RHEA-COMP:9623"/>
        <dbReference type="Rhea" id="RHEA-COMP:9625"/>
        <dbReference type="ChEBI" id="CHEBI:15378"/>
        <dbReference type="ChEBI" id="CHEBI:16526"/>
        <dbReference type="ChEBI" id="CHEBI:57287"/>
        <dbReference type="ChEBI" id="CHEBI:57288"/>
        <dbReference type="ChEBI" id="CHEBI:78449"/>
        <dbReference type="ChEBI" id="CHEBI:78450"/>
        <dbReference type="EC" id="2.3.1.180"/>
    </reaction>
    <physiologicalReaction direction="left-to-right" evidence="11">
        <dbReference type="Rhea" id="RHEA:12081"/>
    </physiologicalReaction>
</comment>
<dbReference type="InterPro" id="IPR013747">
    <property type="entry name" value="ACP_syn_III_C"/>
</dbReference>
<evidence type="ECO:0000256" key="9">
    <source>
        <dbReference type="ARBA" id="ARBA00023268"/>
    </source>
</evidence>
<comment type="similarity">
    <text evidence="2 12">Belongs to the thiolase-like superfamily. FabH family.</text>
</comment>
<dbReference type="HAMAP" id="MF_01815">
    <property type="entry name" value="FabH"/>
    <property type="match status" value="1"/>
</dbReference>
<evidence type="ECO:0000256" key="11">
    <source>
        <dbReference type="ARBA" id="ARBA00051096"/>
    </source>
</evidence>
<keyword evidence="12" id="KW-0963">Cytoplasm</keyword>
<dbReference type="SUPFAM" id="SSF53901">
    <property type="entry name" value="Thiolase-like"/>
    <property type="match status" value="1"/>
</dbReference>
<dbReference type="GO" id="GO:0005737">
    <property type="term" value="C:cytoplasm"/>
    <property type="evidence" value="ECO:0007669"/>
    <property type="project" value="UniProtKB-SubCell"/>
</dbReference>